<dbReference type="OMA" id="LGEKYIM"/>
<feature type="domain" description="T-SNARE coiled-coil homology" evidence="2">
    <location>
        <begin position="173"/>
        <end position="228"/>
    </location>
</feature>
<keyword evidence="1" id="KW-0812">Transmembrane</keyword>
<keyword evidence="1" id="KW-1133">Transmembrane helix</keyword>
<dbReference type="InterPro" id="IPR003399">
    <property type="entry name" value="Mce/MlaD"/>
</dbReference>
<dbReference type="InterPro" id="IPR052336">
    <property type="entry name" value="MlaD_Phospholipid_Transporter"/>
</dbReference>
<dbReference type="Pfam" id="PF02470">
    <property type="entry name" value="MlaD"/>
    <property type="match status" value="1"/>
</dbReference>
<dbReference type="InterPro" id="IPR000727">
    <property type="entry name" value="T_SNARE_dom"/>
</dbReference>
<evidence type="ECO:0000256" key="1">
    <source>
        <dbReference type="SAM" id="Phobius"/>
    </source>
</evidence>
<protein>
    <submittedName>
        <fullName evidence="3">MCE family protein</fullName>
    </submittedName>
</protein>
<comment type="caution">
    <text evidence="3">The sequence shown here is derived from an EMBL/GenBank/DDBJ whole genome shotgun (WGS) entry which is preliminary data.</text>
</comment>
<sequence length="337" mass="36009">MTTSKRTSDFIVGLTVLVVTVLIVAAVLWVKQADLGGRQQQVVVRTREVGGVALGNPVVIRGVRSGRVESIALGAPGWVTITLGLDRGVQLPPDPVVLLAAASLFGEWQATITTAAGVPPDRDLRAAIAEARTESDTLAGAVMPDIAQLTTVAGRLAGDVAKVADRVQVAFDDAAAKELRESIRNFAHLSTVLAKTIDVQSKNLDQISGDVHTGVTRISAAADRLNTFSTRMDSATSRGELQQIVSSSQQAARELLTATTNLRDMTTKLDRTEARLSTVIARADSVFMKANGTTGTLGLMMNDPALYQQSDSLVRELRALVADVKKNPRRYLNLRVF</sequence>
<dbReference type="AlphaFoldDB" id="A0A3D4VF83"/>
<evidence type="ECO:0000313" key="4">
    <source>
        <dbReference type="Proteomes" id="UP000264071"/>
    </source>
</evidence>
<accession>A0A3D4VF83</accession>
<proteinExistence type="predicted"/>
<name>A0A3D4VF83_9BACT</name>
<gene>
    <name evidence="3" type="ORF">DGD08_17540</name>
</gene>
<feature type="transmembrane region" description="Helical" evidence="1">
    <location>
        <begin position="12"/>
        <end position="30"/>
    </location>
</feature>
<organism evidence="3 4">
    <name type="scientific">Gemmatimonas aurantiaca</name>
    <dbReference type="NCBI Taxonomy" id="173480"/>
    <lineage>
        <taxon>Bacteria</taxon>
        <taxon>Pseudomonadati</taxon>
        <taxon>Gemmatimonadota</taxon>
        <taxon>Gemmatimonadia</taxon>
        <taxon>Gemmatimonadales</taxon>
        <taxon>Gemmatimonadaceae</taxon>
        <taxon>Gemmatimonas</taxon>
    </lineage>
</organism>
<dbReference type="PROSITE" id="PS50192">
    <property type="entry name" value="T_SNARE"/>
    <property type="match status" value="1"/>
</dbReference>
<dbReference type="PANTHER" id="PTHR33371">
    <property type="entry name" value="INTERMEMBRANE PHOSPHOLIPID TRANSPORT SYSTEM BINDING PROTEIN MLAD-RELATED"/>
    <property type="match status" value="1"/>
</dbReference>
<dbReference type="PANTHER" id="PTHR33371:SF4">
    <property type="entry name" value="INTERMEMBRANE PHOSPHOLIPID TRANSPORT SYSTEM BINDING PROTEIN MLAD"/>
    <property type="match status" value="1"/>
</dbReference>
<dbReference type="Proteomes" id="UP000264071">
    <property type="component" value="Unassembled WGS sequence"/>
</dbReference>
<keyword evidence="1" id="KW-0472">Membrane</keyword>
<dbReference type="EMBL" id="DPIY01000012">
    <property type="protein sequence ID" value="HCT59007.1"/>
    <property type="molecule type" value="Genomic_DNA"/>
</dbReference>
<evidence type="ECO:0000313" key="3">
    <source>
        <dbReference type="EMBL" id="HCT59007.1"/>
    </source>
</evidence>
<reference evidence="3 4" key="1">
    <citation type="journal article" date="2018" name="Nat. Biotechnol.">
        <title>A standardized bacterial taxonomy based on genome phylogeny substantially revises the tree of life.</title>
        <authorList>
            <person name="Parks D.H."/>
            <person name="Chuvochina M."/>
            <person name="Waite D.W."/>
            <person name="Rinke C."/>
            <person name="Skarshewski A."/>
            <person name="Chaumeil P.A."/>
            <person name="Hugenholtz P."/>
        </authorList>
    </citation>
    <scope>NUCLEOTIDE SEQUENCE [LARGE SCALE GENOMIC DNA]</scope>
    <source>
        <strain evidence="3">UBA8844</strain>
    </source>
</reference>
<evidence type="ECO:0000259" key="2">
    <source>
        <dbReference type="PROSITE" id="PS50192"/>
    </source>
</evidence>